<feature type="region of interest" description="Disordered" evidence="1">
    <location>
        <begin position="19"/>
        <end position="42"/>
    </location>
</feature>
<evidence type="ECO:0000313" key="2">
    <source>
        <dbReference type="EMBL" id="KAF3546176.1"/>
    </source>
</evidence>
<accession>A0ABQ7C375</accession>
<dbReference type="EMBL" id="QGKV02000832">
    <property type="protein sequence ID" value="KAF3546176.1"/>
    <property type="molecule type" value="Genomic_DNA"/>
</dbReference>
<name>A0ABQ7C375_BRACR</name>
<sequence>MSFGGSHWCRSASDFKHRSTDFNQNRSTGFPEHQSMTPSESAASCNAVRIMTQEEFTARHPHALSPVYVKIDRKTEPAIDRHRETATNRQLPAPIDRRASLTYRDATEPMEVDKAPIGRTLKKRKEKVAKHLKRGANEKEMENFRKRVLRIPLEKPFEEAYFTHILWMFFRETRETEEDIRRMFYDARDKMKNRITLKKKSDPGKFAIPCMMKGAHEELSETLRAFLSTVGAVCNMQTNQLCLTHIDPHVNYEPIPVIKPQTSSGRIDDPGLIATCHCGAEYETNSPDIWENDYYNPTLAVHTVTPSARATLHIKEYDEDYEEERAPDCRGIRAEEDRLLHHSYQTRNATSIDITVPTSIDTHHHQTNHKRVSTDIPFYTSIDDGIDRAQEGNYSLSSWADDRHSESYAVETTPKCRPHTRPSIDIDVPTSIDRRAEFGKRAYNHDGTRRFHWDENDEYEVYRDDHGHARDVDGHIIHVSDDIRYLLERASMDEHSYLCLPEHARSFIQTKLIPEIYTKDEINEMLYGIYGAQEKNEDNFQMKIDGVYYPLNDSIIWLTTCMEMMRQDIARMQTHRAAEATTPASIDRNLPTSIDNDPSQSNPMKSQPDSYTRAEIDCWGQNRSQRNQCLKVRKNRHVRFYEK</sequence>
<keyword evidence="3" id="KW-1185">Reference proteome</keyword>
<organism evidence="2 3">
    <name type="scientific">Brassica cretica</name>
    <name type="common">Mustard</name>
    <dbReference type="NCBI Taxonomy" id="69181"/>
    <lineage>
        <taxon>Eukaryota</taxon>
        <taxon>Viridiplantae</taxon>
        <taxon>Streptophyta</taxon>
        <taxon>Embryophyta</taxon>
        <taxon>Tracheophyta</taxon>
        <taxon>Spermatophyta</taxon>
        <taxon>Magnoliopsida</taxon>
        <taxon>eudicotyledons</taxon>
        <taxon>Gunneridae</taxon>
        <taxon>Pentapetalae</taxon>
        <taxon>rosids</taxon>
        <taxon>malvids</taxon>
        <taxon>Brassicales</taxon>
        <taxon>Brassicaceae</taxon>
        <taxon>Brassiceae</taxon>
        <taxon>Brassica</taxon>
    </lineage>
</organism>
<evidence type="ECO:0000313" key="3">
    <source>
        <dbReference type="Proteomes" id="UP000266723"/>
    </source>
</evidence>
<feature type="region of interest" description="Disordered" evidence="1">
    <location>
        <begin position="575"/>
        <end position="611"/>
    </location>
</feature>
<comment type="caution">
    <text evidence="2">The sequence shown here is derived from an EMBL/GenBank/DDBJ whole genome shotgun (WGS) entry which is preliminary data.</text>
</comment>
<dbReference type="Proteomes" id="UP000266723">
    <property type="component" value="Unassembled WGS sequence"/>
</dbReference>
<gene>
    <name evidence="2" type="ORF">DY000_02007337</name>
</gene>
<reference evidence="2 3" key="1">
    <citation type="journal article" date="2020" name="BMC Genomics">
        <title>Intraspecific diversification of the crop wild relative Brassica cretica Lam. using demographic model selection.</title>
        <authorList>
            <person name="Kioukis A."/>
            <person name="Michalopoulou V.A."/>
            <person name="Briers L."/>
            <person name="Pirintsos S."/>
            <person name="Studholme D.J."/>
            <person name="Pavlidis P."/>
            <person name="Sarris P.F."/>
        </authorList>
    </citation>
    <scope>NUCLEOTIDE SEQUENCE [LARGE SCALE GENOMIC DNA]</scope>
    <source>
        <strain evidence="3">cv. PFS-1207/04</strain>
    </source>
</reference>
<evidence type="ECO:0000256" key="1">
    <source>
        <dbReference type="SAM" id="MobiDB-lite"/>
    </source>
</evidence>
<proteinExistence type="predicted"/>
<feature type="compositionally biased region" description="Polar residues" evidence="1">
    <location>
        <begin position="21"/>
        <end position="42"/>
    </location>
</feature>
<feature type="compositionally biased region" description="Polar residues" evidence="1">
    <location>
        <begin position="590"/>
        <end position="610"/>
    </location>
</feature>
<protein>
    <submittedName>
        <fullName evidence="2">Uncharacterized protein</fullName>
    </submittedName>
</protein>